<sequence length="148" mass="17313">MSKIRNIWKEVSSNQPAESSEITPLKILEEQASAINDDAERTNIVGMTMTFTISQQDTIKETKHILYLFPKNGNDYNYRFIEIKQNIDSIYPIKVSAFQNGNTDFGTCKNEDEFYDTLKRIFTDTRKEIVFDQLKNIGNSIEEWKKER</sequence>
<protein>
    <recommendedName>
        <fullName evidence="3">DUF4468 domain-containing protein</fullName>
    </recommendedName>
</protein>
<dbReference type="RefSeq" id="WP_166138530.1">
    <property type="nucleotide sequence ID" value="NZ_JAAOBY010000009.1"/>
</dbReference>
<keyword evidence="2" id="KW-1185">Reference proteome</keyword>
<evidence type="ECO:0000313" key="1">
    <source>
        <dbReference type="EMBL" id="MBC5864438.1"/>
    </source>
</evidence>
<comment type="caution">
    <text evidence="1">The sequence shown here is derived from an EMBL/GenBank/DDBJ whole genome shotgun (WGS) entry which is preliminary data.</text>
</comment>
<name>A0ABR7JIW6_9FLAO</name>
<dbReference type="Proteomes" id="UP000621670">
    <property type="component" value="Unassembled WGS sequence"/>
</dbReference>
<gene>
    <name evidence="1" type="ORF">H8R26_13495</name>
</gene>
<dbReference type="EMBL" id="JACRUM010000009">
    <property type="protein sequence ID" value="MBC5864438.1"/>
    <property type="molecule type" value="Genomic_DNA"/>
</dbReference>
<proteinExistence type="predicted"/>
<evidence type="ECO:0000313" key="2">
    <source>
        <dbReference type="Proteomes" id="UP000621670"/>
    </source>
</evidence>
<organism evidence="1 2">
    <name type="scientific">Flavobacterium turcicum</name>
    <dbReference type="NCBI Taxonomy" id="2764718"/>
    <lineage>
        <taxon>Bacteria</taxon>
        <taxon>Pseudomonadati</taxon>
        <taxon>Bacteroidota</taxon>
        <taxon>Flavobacteriia</taxon>
        <taxon>Flavobacteriales</taxon>
        <taxon>Flavobacteriaceae</taxon>
        <taxon>Flavobacterium</taxon>
    </lineage>
</organism>
<evidence type="ECO:0008006" key="3">
    <source>
        <dbReference type="Google" id="ProtNLM"/>
    </source>
</evidence>
<accession>A0ABR7JIW6</accession>
<reference evidence="1 2" key="1">
    <citation type="submission" date="2020-08" db="EMBL/GenBank/DDBJ databases">
        <title>Description of novel Flavobacterium F-400 isolate.</title>
        <authorList>
            <person name="Saticioglu I."/>
            <person name="Duman M."/>
            <person name="Altun S."/>
        </authorList>
    </citation>
    <scope>NUCLEOTIDE SEQUENCE [LARGE SCALE GENOMIC DNA]</scope>
    <source>
        <strain evidence="1 2">F-400</strain>
    </source>
</reference>